<dbReference type="CDD" id="cd14707">
    <property type="entry name" value="bZIP_plant_BZIP46"/>
    <property type="match status" value="1"/>
</dbReference>
<reference evidence="7" key="1">
    <citation type="journal article" date="2010" name="Nat. Biotechnol.">
        <title>Draft genome sequence of the oilseed species Ricinus communis.</title>
        <authorList>
            <person name="Chan A.P."/>
            <person name="Crabtree J."/>
            <person name="Zhao Q."/>
            <person name="Lorenzi H."/>
            <person name="Orvis J."/>
            <person name="Puiu D."/>
            <person name="Melake-Berhan A."/>
            <person name="Jones K.M."/>
            <person name="Redman J."/>
            <person name="Chen G."/>
            <person name="Cahoon E.B."/>
            <person name="Gedil M."/>
            <person name="Stanke M."/>
            <person name="Haas B.J."/>
            <person name="Wortman J.R."/>
            <person name="Fraser-Liggett C.M."/>
            <person name="Ravel J."/>
            <person name="Rabinowicz P.D."/>
        </authorList>
    </citation>
    <scope>NUCLEOTIDE SEQUENCE [LARGE SCALE GENOMIC DNA]</scope>
    <source>
        <strain evidence="7">cv. Hale</strain>
    </source>
</reference>
<sequence>MEEVWKDVNLTCLQDRPSTTPRNTNNHPAFPCMILQDSLARPFEKDPPTPPITHVSFSARAIDRDRFLNSSRPRPATMLGLNNSSRSDSHYIGNSAPISTRPNHHSHSHSRIETPTPFGSSLISPFDVLGSSSLLLPPNINKKWPQENHDNSSDRRHKRMIKNRESAARSRARKQESLYPLYPCLFLSF</sequence>
<dbReference type="SUPFAM" id="SSF57959">
    <property type="entry name" value="Leucine zipper domain"/>
    <property type="match status" value="1"/>
</dbReference>
<evidence type="ECO:0000256" key="4">
    <source>
        <dbReference type="SAM" id="MobiDB-lite"/>
    </source>
</evidence>
<keyword evidence="2" id="KW-0238">DNA-binding</keyword>
<dbReference type="GO" id="GO:0003677">
    <property type="term" value="F:DNA binding"/>
    <property type="evidence" value="ECO:0007669"/>
    <property type="project" value="UniProtKB-KW"/>
</dbReference>
<evidence type="ECO:0000256" key="3">
    <source>
        <dbReference type="ARBA" id="ARBA00023242"/>
    </source>
</evidence>
<keyword evidence="3" id="KW-0539">Nucleus</keyword>
<evidence type="ECO:0000313" key="7">
    <source>
        <dbReference type="Proteomes" id="UP000008311"/>
    </source>
</evidence>
<gene>
    <name evidence="6" type="ORF">RCOM_1598850</name>
</gene>
<dbReference type="AlphaFoldDB" id="B9R8D7"/>
<organism evidence="6 7">
    <name type="scientific">Ricinus communis</name>
    <name type="common">Castor bean</name>
    <dbReference type="NCBI Taxonomy" id="3988"/>
    <lineage>
        <taxon>Eukaryota</taxon>
        <taxon>Viridiplantae</taxon>
        <taxon>Streptophyta</taxon>
        <taxon>Embryophyta</taxon>
        <taxon>Tracheophyta</taxon>
        <taxon>Spermatophyta</taxon>
        <taxon>Magnoliopsida</taxon>
        <taxon>eudicotyledons</taxon>
        <taxon>Gunneridae</taxon>
        <taxon>Pentapetalae</taxon>
        <taxon>rosids</taxon>
        <taxon>fabids</taxon>
        <taxon>Malpighiales</taxon>
        <taxon>Euphorbiaceae</taxon>
        <taxon>Acalyphoideae</taxon>
        <taxon>Acalypheae</taxon>
        <taxon>Ricinus</taxon>
    </lineage>
</organism>
<dbReference type="PANTHER" id="PTHR22952">
    <property type="entry name" value="CAMP-RESPONSE ELEMENT BINDING PROTEIN-RELATED"/>
    <property type="match status" value="1"/>
</dbReference>
<dbReference type="InterPro" id="IPR046347">
    <property type="entry name" value="bZIP_sf"/>
</dbReference>
<dbReference type="Proteomes" id="UP000008311">
    <property type="component" value="Unassembled WGS sequence"/>
</dbReference>
<evidence type="ECO:0000313" key="6">
    <source>
        <dbReference type="EMBL" id="EEF52767.1"/>
    </source>
</evidence>
<evidence type="ECO:0000259" key="5">
    <source>
        <dbReference type="PROSITE" id="PS00036"/>
    </source>
</evidence>
<name>B9R8D7_RICCO</name>
<comment type="subcellular location">
    <subcellularLocation>
        <location evidence="1">Nucleus</location>
    </subcellularLocation>
</comment>
<dbReference type="PANTHER" id="PTHR22952:SF433">
    <property type="entry name" value="PROTEIN FD"/>
    <property type="match status" value="1"/>
</dbReference>
<feature type="domain" description="BZIP" evidence="5">
    <location>
        <begin position="158"/>
        <end position="173"/>
    </location>
</feature>
<dbReference type="InParanoid" id="B9R8D7"/>
<feature type="region of interest" description="Disordered" evidence="4">
    <location>
        <begin position="68"/>
        <end position="116"/>
    </location>
</feature>
<dbReference type="PROSITE" id="PS00036">
    <property type="entry name" value="BZIP_BASIC"/>
    <property type="match status" value="1"/>
</dbReference>
<dbReference type="GO" id="GO:0045893">
    <property type="term" value="P:positive regulation of DNA-templated transcription"/>
    <property type="evidence" value="ECO:0007669"/>
    <property type="project" value="InterPro"/>
</dbReference>
<evidence type="ECO:0000256" key="1">
    <source>
        <dbReference type="ARBA" id="ARBA00004123"/>
    </source>
</evidence>
<dbReference type="Gene3D" id="1.20.5.170">
    <property type="match status" value="1"/>
</dbReference>
<dbReference type="Pfam" id="PF00170">
    <property type="entry name" value="bZIP_1"/>
    <property type="match status" value="1"/>
</dbReference>
<dbReference type="STRING" id="3988.B9R8D7"/>
<dbReference type="GO" id="GO:0003700">
    <property type="term" value="F:DNA-binding transcription factor activity"/>
    <property type="evidence" value="ECO:0007669"/>
    <property type="project" value="InterPro"/>
</dbReference>
<dbReference type="GO" id="GO:0005634">
    <property type="term" value="C:nucleus"/>
    <property type="evidence" value="ECO:0007669"/>
    <property type="project" value="UniProtKB-SubCell"/>
</dbReference>
<dbReference type="InterPro" id="IPR043452">
    <property type="entry name" value="BZIP46-like"/>
</dbReference>
<evidence type="ECO:0000256" key="2">
    <source>
        <dbReference type="ARBA" id="ARBA00023125"/>
    </source>
</evidence>
<dbReference type="EMBL" id="EQ973772">
    <property type="protein sequence ID" value="EEF52767.1"/>
    <property type="molecule type" value="Genomic_DNA"/>
</dbReference>
<dbReference type="InterPro" id="IPR004827">
    <property type="entry name" value="bZIP"/>
</dbReference>
<proteinExistence type="predicted"/>
<protein>
    <submittedName>
        <fullName evidence="6">Protein FD, putative</fullName>
    </submittedName>
</protein>
<keyword evidence="7" id="KW-1185">Reference proteome</keyword>
<accession>B9R8D7</accession>